<comment type="caution">
    <text evidence="3">The sequence shown here is derived from an EMBL/GenBank/DDBJ whole genome shotgun (WGS) entry which is preliminary data.</text>
</comment>
<reference evidence="3 4" key="1">
    <citation type="journal article" date="2020" name="Nature">
        <title>Six reference-quality genomes reveal evolution of bat adaptations.</title>
        <authorList>
            <person name="Jebb D."/>
            <person name="Huang Z."/>
            <person name="Pippel M."/>
            <person name="Hughes G.M."/>
            <person name="Lavrichenko K."/>
            <person name="Devanna P."/>
            <person name="Winkler S."/>
            <person name="Jermiin L.S."/>
            <person name="Skirmuntt E.C."/>
            <person name="Katzourakis A."/>
            <person name="Burkitt-Gray L."/>
            <person name="Ray D.A."/>
            <person name="Sullivan K.A.M."/>
            <person name="Roscito J.G."/>
            <person name="Kirilenko B.M."/>
            <person name="Davalos L.M."/>
            <person name="Corthals A.P."/>
            <person name="Power M.L."/>
            <person name="Jones G."/>
            <person name="Ransome R.D."/>
            <person name="Dechmann D.K.N."/>
            <person name="Locatelli A.G."/>
            <person name="Puechmaille S.J."/>
            <person name="Fedrigo O."/>
            <person name="Jarvis E.D."/>
            <person name="Hiller M."/>
            <person name="Vernes S.C."/>
            <person name="Myers E.W."/>
            <person name="Teeling E.C."/>
        </authorList>
    </citation>
    <scope>NUCLEOTIDE SEQUENCE [LARGE SCALE GENOMIC DNA]</scope>
    <source>
        <strain evidence="3">Bat1K_MPI-CBG_1</strain>
    </source>
</reference>
<feature type="compositionally biased region" description="Low complexity" evidence="1">
    <location>
        <begin position="176"/>
        <end position="191"/>
    </location>
</feature>
<evidence type="ECO:0000259" key="2">
    <source>
        <dbReference type="SMART" id="SM00685"/>
    </source>
</evidence>
<sequence length="274" mass="29235">MSEKPGCTSALPRWACSRETPCPCQPLHLLLLLALVLQCPSVSLKLLLPQALFPLGGAFTLPLPVSPCVEPADCCPPQVPPSFPLQQYQDAIRAHRAGRKVDFAELPVPPGFPPIPGVEPTTGTEEDAVAATLAAAQKLASSEDIAPAEEDGDEDEDEPPAQAPVSKKPLIPSSRSLPEPKASSSKESLSPSVREQLALLEARKLQYQRAALQAKRGRDLEQAKAHLRLAKCLEAQIIQVRAGRPLDLSKVSPPGYAGGLLRQKRRVASLTAGL</sequence>
<dbReference type="InterPro" id="IPR006608">
    <property type="entry name" value="CC2D1A/B_DM14"/>
</dbReference>
<dbReference type="SMART" id="SM00685">
    <property type="entry name" value="DM14"/>
    <property type="match status" value="1"/>
</dbReference>
<protein>
    <submittedName>
        <fullName evidence="3">Coiled-coil and C2 domain containing 1B</fullName>
    </submittedName>
</protein>
<dbReference type="AlphaFoldDB" id="A0A834ABD6"/>
<evidence type="ECO:0000313" key="3">
    <source>
        <dbReference type="EMBL" id="KAF6107833.1"/>
    </source>
</evidence>
<proteinExistence type="predicted"/>
<organism evidence="3 4">
    <name type="scientific">Phyllostomus discolor</name>
    <name type="common">pale spear-nosed bat</name>
    <dbReference type="NCBI Taxonomy" id="89673"/>
    <lineage>
        <taxon>Eukaryota</taxon>
        <taxon>Metazoa</taxon>
        <taxon>Chordata</taxon>
        <taxon>Craniata</taxon>
        <taxon>Vertebrata</taxon>
        <taxon>Euteleostomi</taxon>
        <taxon>Mammalia</taxon>
        <taxon>Eutheria</taxon>
        <taxon>Laurasiatheria</taxon>
        <taxon>Chiroptera</taxon>
        <taxon>Yangochiroptera</taxon>
        <taxon>Phyllostomidae</taxon>
        <taxon>Phyllostominae</taxon>
        <taxon>Phyllostomus</taxon>
    </lineage>
</organism>
<dbReference type="Pfam" id="PF21528">
    <property type="entry name" value="CC2D1A-B_DM14"/>
    <property type="match status" value="1"/>
</dbReference>
<dbReference type="Proteomes" id="UP000664940">
    <property type="component" value="Unassembled WGS sequence"/>
</dbReference>
<evidence type="ECO:0000256" key="1">
    <source>
        <dbReference type="SAM" id="MobiDB-lite"/>
    </source>
</evidence>
<accession>A0A834ABD6</accession>
<dbReference type="InterPro" id="IPR039725">
    <property type="entry name" value="CC2D1A/B"/>
</dbReference>
<name>A0A834ABD6_9CHIR</name>
<evidence type="ECO:0000313" key="4">
    <source>
        <dbReference type="Proteomes" id="UP000664940"/>
    </source>
</evidence>
<feature type="domain" description="DM14" evidence="2">
    <location>
        <begin position="197"/>
        <end position="254"/>
    </location>
</feature>
<dbReference type="PANTHER" id="PTHR13076:SF5">
    <property type="entry name" value="COILED-COIL AND C2 DOMAIN-CONTAINING PROTEIN 1B"/>
    <property type="match status" value="1"/>
</dbReference>
<feature type="region of interest" description="Disordered" evidence="1">
    <location>
        <begin position="145"/>
        <end position="191"/>
    </location>
</feature>
<feature type="compositionally biased region" description="Acidic residues" evidence="1">
    <location>
        <begin position="146"/>
        <end position="159"/>
    </location>
</feature>
<gene>
    <name evidence="3" type="ORF">HJG60_002146</name>
</gene>
<dbReference type="PANTHER" id="PTHR13076">
    <property type="entry name" value="COILED-COIL AND C2 DOMAIN-CONTAINING PROTEIN 1-LIKE"/>
    <property type="match status" value="1"/>
</dbReference>
<dbReference type="EMBL" id="JABVXQ010000005">
    <property type="protein sequence ID" value="KAF6107833.1"/>
    <property type="molecule type" value="Genomic_DNA"/>
</dbReference>
<dbReference type="GO" id="GO:0001227">
    <property type="term" value="F:DNA-binding transcription repressor activity, RNA polymerase II-specific"/>
    <property type="evidence" value="ECO:0007669"/>
    <property type="project" value="InterPro"/>
</dbReference>